<dbReference type="InterPro" id="IPR012245">
    <property type="entry name" value="MoaB"/>
</dbReference>
<sequence length="181" mass="19580">MPHHIHSGMHEHKAKALKNLRYAFVTVSTSRFEAKLGGKTIPDESIEVAKKLIEANGDTLVEYVLIPDNPRLLLEAFLELATREDIDVIVFSGGTGPAPSDVTIQTLGQVLEKTLTGFGDVFRYLSYNEIGPSAFLTNSVAGIFSGKLVFLLPGSPNAVKLALEKLILPESGHILSLARGK</sequence>
<dbReference type="PIRSF" id="PIRSF006443">
    <property type="entry name" value="MoaB"/>
    <property type="match status" value="1"/>
</dbReference>
<evidence type="ECO:0000313" key="2">
    <source>
        <dbReference type="EMBL" id="AJB42623.1"/>
    </source>
</evidence>
<reference evidence="3" key="1">
    <citation type="book" date="2010" name="EXTREMOPHILES" publisher="0:0-0">
        <title>Complete genome sequences of ten hyperthermophilic archaea reveal their metabolic capabilities and possible ecological roles.</title>
        <editorList>
            <person name="?"/>
        </editorList>
        <authorList>
            <person name="Ravin N.V."/>
            <person name="Mardanov A.V."/>
            <person name="Bonch-Osmolovskaya E.A."/>
            <person name="Skryabin K.G."/>
        </authorList>
    </citation>
    <scope>NUCLEOTIDE SEQUENCE [LARGE SCALE GENOMIC DNA]</scope>
    <source>
        <strain evidence="3">1505</strain>
    </source>
</reference>
<dbReference type="InterPro" id="IPR036425">
    <property type="entry name" value="MoaB/Mog-like_dom_sf"/>
</dbReference>
<dbReference type="KEGG" id="tcb:TCARB_1581"/>
<dbReference type="SMART" id="SM00852">
    <property type="entry name" value="MoCF_biosynth"/>
    <property type="match status" value="1"/>
</dbReference>
<dbReference type="GeneID" id="25406986"/>
<dbReference type="CDD" id="cd00886">
    <property type="entry name" value="MogA_MoaB"/>
    <property type="match status" value="1"/>
</dbReference>
<proteinExistence type="predicted"/>
<gene>
    <name evidence="2" type="ORF">TCARB_1581</name>
</gene>
<feature type="domain" description="MoaB/Mog" evidence="1">
    <location>
        <begin position="23"/>
        <end position="174"/>
    </location>
</feature>
<evidence type="ECO:0000313" key="3">
    <source>
        <dbReference type="Proteomes" id="UP000266720"/>
    </source>
</evidence>
<evidence type="ECO:0000259" key="1">
    <source>
        <dbReference type="SMART" id="SM00852"/>
    </source>
</evidence>
<dbReference type="GO" id="GO:0005829">
    <property type="term" value="C:cytosol"/>
    <property type="evidence" value="ECO:0007669"/>
    <property type="project" value="TreeGrafter"/>
</dbReference>
<dbReference type="PANTHER" id="PTHR43232">
    <property type="entry name" value="MOLYBDENUM COFACTOR BIOSYNTHESIS PROTEIN B"/>
    <property type="match status" value="1"/>
</dbReference>
<dbReference type="NCBIfam" id="TIGR00177">
    <property type="entry name" value="molyb_syn"/>
    <property type="match status" value="1"/>
</dbReference>
<dbReference type="PANTHER" id="PTHR43232:SF2">
    <property type="entry name" value="MOLYBDENUM COFACTOR BIOSYNTHESIS PROTEIN B"/>
    <property type="match status" value="1"/>
</dbReference>
<accession>A0A3G1A8G7</accession>
<dbReference type="AlphaFoldDB" id="A0A3G1A8G7"/>
<dbReference type="EMBL" id="CP007493">
    <property type="protein sequence ID" value="AJB42623.1"/>
    <property type="molecule type" value="Genomic_DNA"/>
</dbReference>
<dbReference type="SUPFAM" id="SSF53218">
    <property type="entry name" value="Molybdenum cofactor biosynthesis proteins"/>
    <property type="match status" value="1"/>
</dbReference>
<dbReference type="GO" id="GO:0006777">
    <property type="term" value="P:Mo-molybdopterin cofactor biosynthetic process"/>
    <property type="evidence" value="ECO:0007669"/>
    <property type="project" value="InterPro"/>
</dbReference>
<dbReference type="InterPro" id="IPR001453">
    <property type="entry name" value="MoaB/Mog_dom"/>
</dbReference>
<dbReference type="Pfam" id="PF00994">
    <property type="entry name" value="MoCF_biosynth"/>
    <property type="match status" value="1"/>
</dbReference>
<dbReference type="Gene3D" id="3.40.980.10">
    <property type="entry name" value="MoaB/Mog-like domain"/>
    <property type="match status" value="1"/>
</dbReference>
<protein>
    <submittedName>
        <fullName evidence="2">Molybdenum cofactor biosynthesis protein MoaB</fullName>
    </submittedName>
</protein>
<dbReference type="RefSeq" id="WP_244870328.1">
    <property type="nucleotide sequence ID" value="NZ_CP007493.1"/>
</dbReference>
<dbReference type="STRING" id="697581.TCARB_1581"/>
<name>A0A3G1A8G7_9CREN</name>
<organism evidence="2 3">
    <name type="scientific">Thermofilum adornatum 1505</name>
    <dbReference type="NCBI Taxonomy" id="697581"/>
    <lineage>
        <taxon>Archaea</taxon>
        <taxon>Thermoproteota</taxon>
        <taxon>Thermoprotei</taxon>
        <taxon>Thermofilales</taxon>
        <taxon>Thermofilaceae</taxon>
        <taxon>Thermofilum</taxon>
    </lineage>
</organism>
<dbReference type="Proteomes" id="UP000266720">
    <property type="component" value="Chromosome"/>
</dbReference>